<dbReference type="PANTHER" id="PTHR37507:SF2">
    <property type="entry name" value="SPORULATION PROTEIN YDCC"/>
    <property type="match status" value="1"/>
</dbReference>
<dbReference type="AlphaFoldDB" id="A0A401V3X9"/>
<dbReference type="PANTHER" id="PTHR37507">
    <property type="entry name" value="SPORULATION PROTEIN YDCC"/>
    <property type="match status" value="1"/>
</dbReference>
<reference evidence="2 3" key="1">
    <citation type="submission" date="2018-11" db="EMBL/GenBank/DDBJ databases">
        <title>Draft genome sequence of Cellulomonas takizawaensis strain TKZ-21.</title>
        <authorList>
            <person name="Yamamura H."/>
            <person name="Hayashi T."/>
            <person name="Hamada M."/>
            <person name="Serisawa Y."/>
            <person name="Matsuyama K."/>
            <person name="Nakagawa Y."/>
            <person name="Otoguro M."/>
            <person name="Yanagida F."/>
            <person name="Hayakawa M."/>
        </authorList>
    </citation>
    <scope>NUCLEOTIDE SEQUENCE [LARGE SCALE GENOMIC DNA]</scope>
    <source>
        <strain evidence="2 3">TKZ-21</strain>
    </source>
</reference>
<keyword evidence="3" id="KW-1185">Reference proteome</keyword>
<accession>A0A401V3X9</accession>
<dbReference type="EMBL" id="BHYL01000314">
    <property type="protein sequence ID" value="GCD21612.1"/>
    <property type="molecule type" value="Genomic_DNA"/>
</dbReference>
<dbReference type="Gene3D" id="2.50.20.10">
    <property type="entry name" value="Lipoprotein localisation LolA/LolB/LppX"/>
    <property type="match status" value="1"/>
</dbReference>
<evidence type="ECO:0000313" key="2">
    <source>
        <dbReference type="EMBL" id="GCD21612.1"/>
    </source>
</evidence>
<dbReference type="Proteomes" id="UP000288246">
    <property type="component" value="Unassembled WGS sequence"/>
</dbReference>
<organism evidence="2 3">
    <name type="scientific">Cellulomonas algicola</name>
    <dbReference type="NCBI Taxonomy" id="2071633"/>
    <lineage>
        <taxon>Bacteria</taxon>
        <taxon>Bacillati</taxon>
        <taxon>Actinomycetota</taxon>
        <taxon>Actinomycetes</taxon>
        <taxon>Micrococcales</taxon>
        <taxon>Cellulomonadaceae</taxon>
        <taxon>Cellulomonas</taxon>
    </lineage>
</organism>
<gene>
    <name evidence="2" type="ORF">CTKZ_31740</name>
</gene>
<evidence type="ECO:0000313" key="3">
    <source>
        <dbReference type="Proteomes" id="UP000288246"/>
    </source>
</evidence>
<protein>
    <recommendedName>
        <fullName evidence="4">MucB/RseB N-terminal domain-containing protein</fullName>
    </recommendedName>
</protein>
<proteinExistence type="predicted"/>
<comment type="caution">
    <text evidence="2">The sequence shown here is derived from an EMBL/GenBank/DDBJ whole genome shotgun (WGS) entry which is preliminary data.</text>
</comment>
<sequence length="426" mass="43725">MPHSGLMTETQPTPQPAAPARRSLSPRARWAVPAVAAVAVGAAVMGPPLFASAGDDGLPPVTPEQLVAKVVEKDAPALSGTVVYTARLGLPSLPFGPGGASADPVNLMSGSSTLRLWSDGEQRSRVALLGAASEYSVVHDGTQAWTYSSDDDEVVHYTVDPADAATLEKLATEGPAVKGDLPTPQDAAEQALAHAQELSTVSVDGQTTVAGRDAYQLVVTPKSTTTLVGRVVVAVDATEWTPLRVQVWSASDDTEPALEVGFTDVSFSTPSDSVLTFSPPAGAQVREVVVPLPTDAEMAAAQQEHTDGALPQGVTVHGEGWETVVEVSGVDVTGALAGDPQALAELQEHEPTIGSDSAQALLEDFGGDPSDKADMGEIDPSALLDSIATPVPGGRVVTSDLFSVLLTDDGRVLVGAVSPETLQGLA</sequence>
<evidence type="ECO:0000256" key="1">
    <source>
        <dbReference type="SAM" id="MobiDB-lite"/>
    </source>
</evidence>
<dbReference type="InterPro" id="IPR029046">
    <property type="entry name" value="LolA/LolB/LppX"/>
</dbReference>
<evidence type="ECO:0008006" key="4">
    <source>
        <dbReference type="Google" id="ProtNLM"/>
    </source>
</evidence>
<dbReference type="SUPFAM" id="SSF89392">
    <property type="entry name" value="Prokaryotic lipoproteins and lipoprotein localization factors"/>
    <property type="match status" value="1"/>
</dbReference>
<feature type="region of interest" description="Disordered" evidence="1">
    <location>
        <begin position="1"/>
        <end position="25"/>
    </location>
</feature>
<dbReference type="InterPro" id="IPR052944">
    <property type="entry name" value="Sporulation_related"/>
</dbReference>
<name>A0A401V3X9_9CELL</name>